<dbReference type="InterPro" id="IPR043129">
    <property type="entry name" value="ATPase_NBD"/>
</dbReference>
<reference evidence="6 7" key="2">
    <citation type="journal article" date="2014" name="Genome Announc.">
        <title>Complete Genome Sequence of the Subsurface, Mesophilic Sulfate-Reducing Bacterium Desulfovibrio aespoeensis Aspo-2.</title>
        <authorList>
            <person name="Pedersen K."/>
            <person name="Bengtsson A."/>
            <person name="Edlund J."/>
            <person name="Rabe L."/>
            <person name="Hazen T."/>
            <person name="Chakraborty R."/>
            <person name="Goodwin L."/>
            <person name="Shapiro N."/>
        </authorList>
    </citation>
    <scope>NUCLEOTIDE SEQUENCE [LARGE SCALE GENOMIC DNA]</scope>
    <source>
        <strain evidence="7">ATCC 700646 / DSM 10631 / Aspo-2</strain>
    </source>
</reference>
<keyword evidence="2" id="KW-0479">Metal-binding</keyword>
<name>E6VSP8_PSEA9</name>
<evidence type="ECO:0000259" key="5">
    <source>
        <dbReference type="Pfam" id="PF01869"/>
    </source>
</evidence>
<keyword evidence="7" id="KW-1185">Reference proteome</keyword>
<dbReference type="KEGG" id="das:Daes_1017"/>
<evidence type="ECO:0000313" key="7">
    <source>
        <dbReference type="Proteomes" id="UP000002191"/>
    </source>
</evidence>
<evidence type="ECO:0000313" key="6">
    <source>
        <dbReference type="EMBL" id="ADU62033.1"/>
    </source>
</evidence>
<comment type="cofactor">
    <cofactor evidence="1">
        <name>[4Fe-4S] cluster</name>
        <dbReference type="ChEBI" id="CHEBI:49883"/>
    </cofactor>
</comment>
<dbReference type="EC" id="1.3.7.8" evidence="6"/>
<keyword evidence="4" id="KW-0411">Iron-sulfur</keyword>
<evidence type="ECO:0000256" key="2">
    <source>
        <dbReference type="ARBA" id="ARBA00022723"/>
    </source>
</evidence>
<dbReference type="GO" id="GO:0051536">
    <property type="term" value="F:iron-sulfur cluster binding"/>
    <property type="evidence" value="ECO:0007669"/>
    <property type="project" value="UniProtKB-KW"/>
</dbReference>
<dbReference type="InterPro" id="IPR008275">
    <property type="entry name" value="CoA_E_activase_dom"/>
</dbReference>
<dbReference type="CDD" id="cd24036">
    <property type="entry name" value="ASKHA_NBD_BcrAD_BadFG_HgdC_HadI"/>
    <property type="match status" value="1"/>
</dbReference>
<dbReference type="GO" id="GO:0018522">
    <property type="term" value="F:benzoyl-CoA reductase activity"/>
    <property type="evidence" value="ECO:0007669"/>
    <property type="project" value="UniProtKB-EC"/>
</dbReference>
<reference evidence="7" key="1">
    <citation type="submission" date="2010-12" db="EMBL/GenBank/DDBJ databases">
        <title>Complete sequence of Desulfovibrio aespoeensis Aspo-2.</title>
        <authorList>
            <consortium name="US DOE Joint Genome Institute"/>
            <person name="Lucas S."/>
            <person name="Copeland A."/>
            <person name="Lapidus A."/>
            <person name="Cheng J.-F."/>
            <person name="Goodwin L."/>
            <person name="Pitluck S."/>
            <person name="Chertkov O."/>
            <person name="Misra M."/>
            <person name="Detter J.C."/>
            <person name="Han C."/>
            <person name="Tapia R."/>
            <person name="Land M."/>
            <person name="Hauser L."/>
            <person name="Kyrpides N."/>
            <person name="Ivanova N."/>
            <person name="Ovchinnikova G."/>
            <person name="Pedersen K."/>
            <person name="Jagevall S."/>
            <person name="Hazen T."/>
            <person name="Woyke T."/>
        </authorList>
    </citation>
    <scope>NUCLEOTIDE SEQUENCE [LARGE SCALE GENOMIC DNA]</scope>
    <source>
        <strain evidence="7">ATCC 700646 / DSM 10631 / Aspo-2</strain>
    </source>
</reference>
<accession>E6VSP8</accession>
<dbReference type="STRING" id="643562.Daes_1017"/>
<proteinExistence type="predicted"/>
<dbReference type="InterPro" id="IPR051805">
    <property type="entry name" value="Dehydratase_Activator_Redct"/>
</dbReference>
<dbReference type="InterPro" id="IPR002731">
    <property type="entry name" value="ATPase_BadF"/>
</dbReference>
<dbReference type="Gene3D" id="3.30.420.40">
    <property type="match status" value="2"/>
</dbReference>
<dbReference type="RefSeq" id="WP_013513964.1">
    <property type="nucleotide sequence ID" value="NC_014844.1"/>
</dbReference>
<evidence type="ECO:0000256" key="3">
    <source>
        <dbReference type="ARBA" id="ARBA00023004"/>
    </source>
</evidence>
<keyword evidence="6" id="KW-0560">Oxidoreductase</keyword>
<dbReference type="EMBL" id="CP002431">
    <property type="protein sequence ID" value="ADU62033.1"/>
    <property type="molecule type" value="Genomic_DNA"/>
</dbReference>
<dbReference type="Proteomes" id="UP000002191">
    <property type="component" value="Chromosome"/>
</dbReference>
<dbReference type="SUPFAM" id="SSF53067">
    <property type="entry name" value="Actin-like ATPase domain"/>
    <property type="match status" value="1"/>
</dbReference>
<dbReference type="HOGENOM" id="CLU_066597_0_0_7"/>
<feature type="domain" description="ATPase BadF/BadG/BcrA/BcrD type" evidence="5">
    <location>
        <begin position="3"/>
        <end position="255"/>
    </location>
</feature>
<dbReference type="NCBIfam" id="TIGR00241">
    <property type="entry name" value="CoA_E_activ"/>
    <property type="match status" value="1"/>
</dbReference>
<keyword evidence="3" id="KW-0408">Iron</keyword>
<dbReference type="GO" id="GO:0046872">
    <property type="term" value="F:metal ion binding"/>
    <property type="evidence" value="ECO:0007669"/>
    <property type="project" value="UniProtKB-KW"/>
</dbReference>
<dbReference type="AlphaFoldDB" id="E6VSP8"/>
<sequence length="277" mass="28699">MIVGLDIGSRSIELVAVQNGEVVRALRAPTTFDPVSQCAGLLEGLRPASLVGTGYGRNLIQCLGLGCPLSSITEIKAHAMGATHLFAQARSVLDIGGQDTKAIALAPGHEGQPGRVVKFEMNDRCAAGTGKFLEYTAGVFQIPVEMFGAYALKGSDPPEISSMCTVFAETEATSLMARGTPPESIALGLHKAIVKRTVNMLGRVGFALPLVFTGGVANNPCVLTLLARELKAEIGTDILIPDQPDMAGALGAALAGLVGLTGTDLPRHSSLAPRVNS</sequence>
<dbReference type="PANTHER" id="PTHR32329">
    <property type="entry name" value="BIFUNCTIONAL PROTEIN [INCLUDES 2-HYDROXYACYL-COA DEHYDRATASE (N-TER) AND ITS ACTIVATOR DOMAIN (C_TERM)-RELATED"/>
    <property type="match status" value="1"/>
</dbReference>
<protein>
    <submittedName>
        <fullName evidence="6">CoA-substrate-specific enzyme activase</fullName>
        <ecNumber evidence="6">1.3.7.8</ecNumber>
    </submittedName>
</protein>
<gene>
    <name evidence="6" type="ordered locus">Daes_1017</name>
</gene>
<evidence type="ECO:0000256" key="1">
    <source>
        <dbReference type="ARBA" id="ARBA00001966"/>
    </source>
</evidence>
<dbReference type="OrthoDB" id="9177882at2"/>
<dbReference type="eggNOG" id="COG1924">
    <property type="taxonomic scope" value="Bacteria"/>
</dbReference>
<dbReference type="PANTHER" id="PTHR32329:SF8">
    <property type="entry name" value="ACTIVATOR OF (R)-2-HYDROXYGLUTARYL-COA DEHYDRATASE"/>
    <property type="match status" value="1"/>
</dbReference>
<dbReference type="Pfam" id="PF01869">
    <property type="entry name" value="BcrAD_BadFG"/>
    <property type="match status" value="1"/>
</dbReference>
<organism evidence="6 7">
    <name type="scientific">Pseudodesulfovibrio aespoeensis (strain ATCC 700646 / DSM 10631 / Aspo-2)</name>
    <name type="common">Desulfovibrio aespoeensis</name>
    <dbReference type="NCBI Taxonomy" id="643562"/>
    <lineage>
        <taxon>Bacteria</taxon>
        <taxon>Pseudomonadati</taxon>
        <taxon>Thermodesulfobacteriota</taxon>
        <taxon>Desulfovibrionia</taxon>
        <taxon>Desulfovibrionales</taxon>
        <taxon>Desulfovibrionaceae</taxon>
    </lineage>
</organism>
<evidence type="ECO:0000256" key="4">
    <source>
        <dbReference type="ARBA" id="ARBA00023014"/>
    </source>
</evidence>